<comment type="function">
    <text evidence="6">Required for chromosome condensation and partitioning.</text>
</comment>
<dbReference type="HOGENOM" id="CLU_001042_2_2_0"/>
<dbReference type="GO" id="GO:0005737">
    <property type="term" value="C:cytoplasm"/>
    <property type="evidence" value="ECO:0007669"/>
    <property type="project" value="UniProtKB-SubCell"/>
</dbReference>
<evidence type="ECO:0000256" key="4">
    <source>
        <dbReference type="ARBA" id="ARBA00023054"/>
    </source>
</evidence>
<evidence type="ECO:0000313" key="9">
    <source>
        <dbReference type="Proteomes" id="UP000001916"/>
    </source>
</evidence>
<dbReference type="KEGG" id="msv:Mesil_2051"/>
<reference evidence="8 9" key="1">
    <citation type="journal article" date="2010" name="Stand. Genomic Sci.">
        <title>Complete genome sequence of Meiothermus silvanus type strain (VI-R2).</title>
        <authorList>
            <person name="Sikorski J."/>
            <person name="Tindall B.J."/>
            <person name="Lowry S."/>
            <person name="Lucas S."/>
            <person name="Nolan M."/>
            <person name="Copeland A."/>
            <person name="Glavina Del Rio T."/>
            <person name="Tice H."/>
            <person name="Cheng J.F."/>
            <person name="Han C."/>
            <person name="Pitluck S."/>
            <person name="Liolios K."/>
            <person name="Ivanova N."/>
            <person name="Mavromatis K."/>
            <person name="Mikhailova N."/>
            <person name="Pati A."/>
            <person name="Goodwin L."/>
            <person name="Chen A."/>
            <person name="Palaniappan K."/>
            <person name="Land M."/>
            <person name="Hauser L."/>
            <person name="Chang Y.J."/>
            <person name="Jeffries C.D."/>
            <person name="Rohde M."/>
            <person name="Goker M."/>
            <person name="Woyke T."/>
            <person name="Bristow J."/>
            <person name="Eisen J.A."/>
            <person name="Markowitz V."/>
            <person name="Hugenholtz P."/>
            <person name="Kyrpides N.C."/>
            <person name="Klenk H.P."/>
            <person name="Lapidus A."/>
        </authorList>
    </citation>
    <scope>NUCLEOTIDE SEQUENCE [LARGE SCALE GENOMIC DNA]</scope>
    <source>
        <strain evidence="9">ATCC 700542 / DSM 9946 / VI-R2</strain>
    </source>
</reference>
<dbReference type="InterPro" id="IPR036277">
    <property type="entry name" value="SMC_hinge_sf"/>
</dbReference>
<feature type="domain" description="SMC hinge" evidence="7">
    <location>
        <begin position="473"/>
        <end position="587"/>
    </location>
</feature>
<dbReference type="Pfam" id="PF02463">
    <property type="entry name" value="SMC_N"/>
    <property type="match status" value="1"/>
</dbReference>
<dbReference type="Gene3D" id="1.20.1060.20">
    <property type="match status" value="1"/>
</dbReference>
<evidence type="ECO:0000259" key="7">
    <source>
        <dbReference type="SMART" id="SM00968"/>
    </source>
</evidence>
<comment type="subunit">
    <text evidence="6">Homodimer.</text>
</comment>
<dbReference type="OrthoDB" id="9808768at2"/>
<dbReference type="PIRSF" id="PIRSF005719">
    <property type="entry name" value="SMC"/>
    <property type="match status" value="1"/>
</dbReference>
<dbReference type="GO" id="GO:0005694">
    <property type="term" value="C:chromosome"/>
    <property type="evidence" value="ECO:0007669"/>
    <property type="project" value="InterPro"/>
</dbReference>
<dbReference type="GO" id="GO:0005524">
    <property type="term" value="F:ATP binding"/>
    <property type="evidence" value="ECO:0007669"/>
    <property type="project" value="UniProtKB-UniRule"/>
</dbReference>
<feature type="coiled-coil region" evidence="6">
    <location>
        <begin position="621"/>
        <end position="655"/>
    </location>
</feature>
<evidence type="ECO:0000256" key="3">
    <source>
        <dbReference type="ARBA" id="ARBA00022840"/>
    </source>
</evidence>
<evidence type="ECO:0000256" key="6">
    <source>
        <dbReference type="HAMAP-Rule" id="MF_01894"/>
    </source>
</evidence>
<dbReference type="Gene3D" id="3.30.70.1620">
    <property type="match status" value="1"/>
</dbReference>
<dbReference type="RefSeq" id="WP_013158474.1">
    <property type="nucleotide sequence ID" value="NC_014212.1"/>
</dbReference>
<dbReference type="Pfam" id="PF06470">
    <property type="entry name" value="SMC_hinge"/>
    <property type="match status" value="1"/>
</dbReference>
<dbReference type="EMBL" id="CP002042">
    <property type="protein sequence ID" value="ADH63923.1"/>
    <property type="molecule type" value="Genomic_DNA"/>
</dbReference>
<keyword evidence="5 6" id="KW-0238">DNA-binding</keyword>
<feature type="coiled-coil region" evidence="6">
    <location>
        <begin position="857"/>
        <end position="926"/>
    </location>
</feature>
<dbReference type="GO" id="GO:0030261">
    <property type="term" value="P:chromosome condensation"/>
    <property type="evidence" value="ECO:0007669"/>
    <property type="project" value="InterPro"/>
</dbReference>
<dbReference type="InterPro" id="IPR011890">
    <property type="entry name" value="SMC_prok"/>
</dbReference>
<keyword evidence="9" id="KW-1185">Reference proteome</keyword>
<sequence>MKIDRLILQGFKSFGERTVLEFGSGVTGIVGPNGSGKSNLVEALRWVVGAKPRELRGEEAQALLFHGSDARAPMPFAEVVLELSRGSERLTVSRRLDRDGEAEVRLGHKVSTLRAVERALAGAGLGRGGYAVIGQGEIGSILQAGPEVLLGYLEEAAGLKAVALAANNTRERLAAAAQEMQALEAEHARMQGALREKSAQAEAARQARALSTQILRLRHALIRVRAEEALAEARKAEERITALEAERQELSERLAQIQIQKTQAQTALETLQTAHAEALRQAEALVGRRRLLQQERQHHADLARRLEREHSLLESEHSRLAALQPPKPPQIPEEQVEKRLAEASRLQHIEIELHEAQSALRAAQARYEAYLKAQATYEAQRTAFLQAQRERERLEAEQAQLSQRLAEATQHRQQAEIAEKALRAELNQRVEQESKLSAEARALRAEVERLEAFLQSGADLTEGPRRVKEARLEGIIGVVADLLDVPEGLELAVEVALAARLQWVLTEDDRSAQAAIKLLKQKGGRATFLPLTLLRPAARPRRDWSQEKGVRGLARELVEVRGYPQVGATLFGETLVLESLEAALSLAKRYPDAPRMVTREGELLEPSGALTGGKLPKGGQMLALRRRVREAAAQAEGLEGEILRLAQQAQRLREELAKLDLPALRQQEQTLQAELRSLGANLGRLPKVSAPQAPEPVEPPEPSGLEALFRERERLRQDLQEARELQMAWRRYREDLARYQEAQTRLAELIQRKHALQNERQGIEARLREITLQETDLAAQEAELGLAALEADLREARQATRALADEESRLLSRTNAVLAELEQSRITRARREATLEALQTEQSELPPVEGELPQGSHRTLTRQLAEAEAALQALGAVNHLAEAEHHSLAEQAETLQAALREAEEVMSKLEAELEAVEREYQGKLTVAYGRFRHKFAEYAEALLGAEARLEMLPSPPSSGLPHHRGLHLVLRPAGKRTVDLNLLSMGERTMGALAFLFALSEASEEGRGLPVAVLDEVDAPLDEANILRFAGFLRRFSQETQFILITHQKRTMEACDALYGVTSEQGLSRVYSIQRDEALA</sequence>
<gene>
    <name evidence="6" type="primary">smc</name>
    <name evidence="8" type="ordered locus">Mesil_2051</name>
</gene>
<dbReference type="InterPro" id="IPR024704">
    <property type="entry name" value="SMC"/>
</dbReference>
<dbReference type="InterPro" id="IPR003395">
    <property type="entry name" value="RecF/RecN/SMC_N"/>
</dbReference>
<keyword evidence="4 6" id="KW-0175">Coiled coil</keyword>
<dbReference type="GO" id="GO:0007062">
    <property type="term" value="P:sister chromatid cohesion"/>
    <property type="evidence" value="ECO:0007669"/>
    <property type="project" value="InterPro"/>
</dbReference>
<evidence type="ECO:0000256" key="1">
    <source>
        <dbReference type="ARBA" id="ARBA00022490"/>
    </source>
</evidence>
<dbReference type="GO" id="GO:0016887">
    <property type="term" value="F:ATP hydrolysis activity"/>
    <property type="evidence" value="ECO:0007669"/>
    <property type="project" value="InterPro"/>
</dbReference>
<protein>
    <recommendedName>
        <fullName evidence="6">Chromosome partition protein Smc</fullName>
    </recommendedName>
</protein>
<proteinExistence type="inferred from homology"/>
<dbReference type="SUPFAM" id="SSF75553">
    <property type="entry name" value="Smc hinge domain"/>
    <property type="match status" value="1"/>
</dbReference>
<dbReference type="InterPro" id="IPR027417">
    <property type="entry name" value="P-loop_NTPase"/>
</dbReference>
<dbReference type="GO" id="GO:0006260">
    <property type="term" value="P:DNA replication"/>
    <property type="evidence" value="ECO:0007669"/>
    <property type="project" value="UniProtKB-UniRule"/>
</dbReference>
<dbReference type="Gene3D" id="3.40.50.300">
    <property type="entry name" value="P-loop containing nucleotide triphosphate hydrolases"/>
    <property type="match status" value="2"/>
</dbReference>
<dbReference type="eggNOG" id="COG1196">
    <property type="taxonomic scope" value="Bacteria"/>
</dbReference>
<dbReference type="InterPro" id="IPR010935">
    <property type="entry name" value="SMC_hinge"/>
</dbReference>
<dbReference type="GO" id="GO:0003677">
    <property type="term" value="F:DNA binding"/>
    <property type="evidence" value="ECO:0007669"/>
    <property type="project" value="UniProtKB-UniRule"/>
</dbReference>
<dbReference type="GO" id="GO:0007059">
    <property type="term" value="P:chromosome segregation"/>
    <property type="evidence" value="ECO:0007669"/>
    <property type="project" value="UniProtKB-UniRule"/>
</dbReference>
<feature type="coiled-coil region" evidence="6">
    <location>
        <begin position="166"/>
        <end position="428"/>
    </location>
</feature>
<feature type="binding site" evidence="6">
    <location>
        <begin position="32"/>
        <end position="39"/>
    </location>
    <ligand>
        <name>ATP</name>
        <dbReference type="ChEBI" id="CHEBI:30616"/>
    </ligand>
</feature>
<evidence type="ECO:0000313" key="8">
    <source>
        <dbReference type="EMBL" id="ADH63923.1"/>
    </source>
</evidence>
<dbReference type="SUPFAM" id="SSF52540">
    <property type="entry name" value="P-loop containing nucleoside triphosphate hydrolases"/>
    <property type="match status" value="1"/>
</dbReference>
<feature type="coiled-coil region" evidence="6">
    <location>
        <begin position="705"/>
        <end position="824"/>
    </location>
</feature>
<comment type="domain">
    <text evidence="6">Contains large globular domains required for ATP hydrolysis at each terminus and a third globular domain forming a flexible hinge near the middle of the molecule. These domains are separated by coiled-coil structures.</text>
</comment>
<comment type="similarity">
    <text evidence="6">Belongs to the SMC family.</text>
</comment>
<comment type="subcellular location">
    <subcellularLocation>
        <location evidence="6">Cytoplasm</location>
    </subcellularLocation>
</comment>
<dbReference type="Proteomes" id="UP000001916">
    <property type="component" value="Chromosome"/>
</dbReference>
<keyword evidence="3 6" id="KW-0067">ATP-binding</keyword>
<accession>D7BH70</accession>
<organism evidence="8 9">
    <name type="scientific">Allomeiothermus silvanus (strain ATCC 700542 / DSM 9946 / NBRC 106475 / NCIMB 13440 / VI-R2)</name>
    <name type="common">Thermus silvanus</name>
    <dbReference type="NCBI Taxonomy" id="526227"/>
    <lineage>
        <taxon>Bacteria</taxon>
        <taxon>Thermotogati</taxon>
        <taxon>Deinococcota</taxon>
        <taxon>Deinococci</taxon>
        <taxon>Thermales</taxon>
        <taxon>Thermaceae</taxon>
        <taxon>Allomeiothermus</taxon>
    </lineage>
</organism>
<dbReference type="STRING" id="526227.Mesil_2051"/>
<evidence type="ECO:0000256" key="2">
    <source>
        <dbReference type="ARBA" id="ARBA00022741"/>
    </source>
</evidence>
<dbReference type="HAMAP" id="MF_01894">
    <property type="entry name" value="Smc_prok"/>
    <property type="match status" value="1"/>
</dbReference>
<name>D7BH70_ALLS1</name>
<dbReference type="AlphaFoldDB" id="D7BH70"/>
<dbReference type="SMART" id="SM00968">
    <property type="entry name" value="SMC_hinge"/>
    <property type="match status" value="1"/>
</dbReference>
<keyword evidence="1 6" id="KW-0963">Cytoplasm</keyword>
<dbReference type="PANTHER" id="PTHR43977">
    <property type="entry name" value="STRUCTURAL MAINTENANCE OF CHROMOSOMES PROTEIN 3"/>
    <property type="match status" value="1"/>
</dbReference>
<keyword evidence="2 6" id="KW-0547">Nucleotide-binding</keyword>
<evidence type="ECO:0000256" key="5">
    <source>
        <dbReference type="ARBA" id="ARBA00023125"/>
    </source>
</evidence>